<sequence length="97" mass="10553">MRDDPAFADVIPRMLNEANDIAQHFIPEVKRVTRSGPAPNHKPSLLQDYELGRAMEIDVLVKAPAAFARTAGLSTPTLDLIAALAIQKARDKGLYSA</sequence>
<evidence type="ECO:0000259" key="1">
    <source>
        <dbReference type="Pfam" id="PF08546"/>
    </source>
</evidence>
<gene>
    <name evidence="2" type="ORF">ABIF63_010112</name>
</gene>
<dbReference type="Proteomes" id="UP001549291">
    <property type="component" value="Unassembled WGS sequence"/>
</dbReference>
<accession>A0ABV2S9Y3</accession>
<dbReference type="Pfam" id="PF08546">
    <property type="entry name" value="ApbA_C"/>
    <property type="match status" value="1"/>
</dbReference>
<dbReference type="PANTHER" id="PTHR21708">
    <property type="entry name" value="PROBABLE 2-DEHYDROPANTOATE 2-REDUCTASE"/>
    <property type="match status" value="1"/>
</dbReference>
<dbReference type="PANTHER" id="PTHR21708:SF45">
    <property type="entry name" value="2-DEHYDROPANTOATE 2-REDUCTASE"/>
    <property type="match status" value="1"/>
</dbReference>
<name>A0ABV2S9Y3_BRAJP</name>
<comment type="caution">
    <text evidence="2">The sequence shown here is derived from an EMBL/GenBank/DDBJ whole genome shotgun (WGS) entry which is preliminary data.</text>
</comment>
<feature type="domain" description="Ketopantoate reductase C-terminal" evidence="1">
    <location>
        <begin position="2"/>
        <end position="88"/>
    </location>
</feature>
<evidence type="ECO:0000313" key="3">
    <source>
        <dbReference type="Proteomes" id="UP001549291"/>
    </source>
</evidence>
<protein>
    <submittedName>
        <fullName evidence="2">Ketopantoate reductase</fullName>
    </submittedName>
</protein>
<keyword evidence="3" id="KW-1185">Reference proteome</keyword>
<dbReference type="Gene3D" id="1.10.1040.10">
    <property type="entry name" value="N-(1-d-carboxylethyl)-l-norvaline Dehydrogenase, domain 2"/>
    <property type="match status" value="1"/>
</dbReference>
<dbReference type="InterPro" id="IPR051402">
    <property type="entry name" value="KPR-Related"/>
</dbReference>
<dbReference type="InterPro" id="IPR008927">
    <property type="entry name" value="6-PGluconate_DH-like_C_sf"/>
</dbReference>
<proteinExistence type="predicted"/>
<evidence type="ECO:0000313" key="2">
    <source>
        <dbReference type="EMBL" id="MET4726006.1"/>
    </source>
</evidence>
<dbReference type="SUPFAM" id="SSF48179">
    <property type="entry name" value="6-phosphogluconate dehydrogenase C-terminal domain-like"/>
    <property type="match status" value="1"/>
</dbReference>
<reference evidence="2 3" key="1">
    <citation type="submission" date="2024-06" db="EMBL/GenBank/DDBJ databases">
        <title>Genomic Encyclopedia of Type Strains, Phase V (KMG-V): Genome sequencing to study the core and pangenomes of soil and plant-associated prokaryotes.</title>
        <authorList>
            <person name="Whitman W."/>
        </authorList>
    </citation>
    <scope>NUCLEOTIDE SEQUENCE [LARGE SCALE GENOMIC DNA]</scope>
    <source>
        <strain evidence="2 3">USDA 160</strain>
    </source>
</reference>
<dbReference type="InterPro" id="IPR013752">
    <property type="entry name" value="KPA_reductase"/>
</dbReference>
<dbReference type="InterPro" id="IPR013328">
    <property type="entry name" value="6PGD_dom2"/>
</dbReference>
<dbReference type="EMBL" id="JBEPTQ010000002">
    <property type="protein sequence ID" value="MET4726006.1"/>
    <property type="molecule type" value="Genomic_DNA"/>
</dbReference>
<organism evidence="2 3">
    <name type="scientific">Bradyrhizobium japonicum</name>
    <dbReference type="NCBI Taxonomy" id="375"/>
    <lineage>
        <taxon>Bacteria</taxon>
        <taxon>Pseudomonadati</taxon>
        <taxon>Pseudomonadota</taxon>
        <taxon>Alphaproteobacteria</taxon>
        <taxon>Hyphomicrobiales</taxon>
        <taxon>Nitrobacteraceae</taxon>
        <taxon>Bradyrhizobium</taxon>
    </lineage>
</organism>